<evidence type="ECO:0000256" key="1">
    <source>
        <dbReference type="ARBA" id="ARBA00004651"/>
    </source>
</evidence>
<keyword evidence="3 5" id="KW-1133">Transmembrane helix</keyword>
<dbReference type="SUPFAM" id="SSF52540">
    <property type="entry name" value="P-loop containing nucleoside triphosphate hydrolases"/>
    <property type="match status" value="1"/>
</dbReference>
<dbReference type="PANTHER" id="PTHR43394:SF1">
    <property type="entry name" value="ATP-BINDING CASSETTE SUB-FAMILY B MEMBER 10, MITOCHONDRIAL"/>
    <property type="match status" value="1"/>
</dbReference>
<evidence type="ECO:0000313" key="8">
    <source>
        <dbReference type="Proteomes" id="UP000003744"/>
    </source>
</evidence>
<dbReference type="HOGENOM" id="CLU_056321_0_0_9"/>
<proteinExistence type="predicted"/>
<evidence type="ECO:0000256" key="2">
    <source>
        <dbReference type="ARBA" id="ARBA00022692"/>
    </source>
</evidence>
<feature type="transmembrane region" description="Helical" evidence="5">
    <location>
        <begin position="158"/>
        <end position="176"/>
    </location>
</feature>
<dbReference type="eggNOG" id="COG2274">
    <property type="taxonomic scope" value="Bacteria"/>
</dbReference>
<dbReference type="Pfam" id="PF00664">
    <property type="entry name" value="ABC_membrane"/>
    <property type="match status" value="1"/>
</dbReference>
<dbReference type="PROSITE" id="PS50929">
    <property type="entry name" value="ABC_TM1F"/>
    <property type="match status" value="1"/>
</dbReference>
<dbReference type="GO" id="GO:0005886">
    <property type="term" value="C:plasma membrane"/>
    <property type="evidence" value="ECO:0007669"/>
    <property type="project" value="UniProtKB-SubCell"/>
</dbReference>
<dbReference type="CDD" id="cd07346">
    <property type="entry name" value="ABC_6TM_exporters"/>
    <property type="match status" value="1"/>
</dbReference>
<dbReference type="Gene3D" id="3.40.50.300">
    <property type="entry name" value="P-loop containing nucleotide triphosphate hydrolases"/>
    <property type="match status" value="1"/>
</dbReference>
<organism evidence="7 8">
    <name type="scientific">Anaerococcus tetradius ATCC 35098</name>
    <dbReference type="NCBI Taxonomy" id="525255"/>
    <lineage>
        <taxon>Bacteria</taxon>
        <taxon>Bacillati</taxon>
        <taxon>Bacillota</taxon>
        <taxon>Tissierellia</taxon>
        <taxon>Tissierellales</taxon>
        <taxon>Peptoniphilaceae</taxon>
        <taxon>Anaerococcus</taxon>
    </lineage>
</organism>
<dbReference type="InterPro" id="IPR039421">
    <property type="entry name" value="Type_1_exporter"/>
</dbReference>
<dbReference type="SUPFAM" id="SSF90123">
    <property type="entry name" value="ABC transporter transmembrane region"/>
    <property type="match status" value="1"/>
</dbReference>
<keyword evidence="2 5" id="KW-0812">Transmembrane</keyword>
<comment type="subcellular location">
    <subcellularLocation>
        <location evidence="1">Cell membrane</location>
        <topology evidence="1">Multi-pass membrane protein</topology>
    </subcellularLocation>
</comment>
<dbReference type="GO" id="GO:0015421">
    <property type="term" value="F:ABC-type oligopeptide transporter activity"/>
    <property type="evidence" value="ECO:0007669"/>
    <property type="project" value="TreeGrafter"/>
</dbReference>
<dbReference type="EMBL" id="ACGC01000005">
    <property type="protein sequence ID" value="EEI83895.1"/>
    <property type="molecule type" value="Genomic_DNA"/>
</dbReference>
<dbReference type="Gene3D" id="1.20.1560.10">
    <property type="entry name" value="ABC transporter type 1, transmembrane domain"/>
    <property type="match status" value="1"/>
</dbReference>
<dbReference type="Proteomes" id="UP000003744">
    <property type="component" value="Unassembled WGS sequence"/>
</dbReference>
<feature type="transmembrane region" description="Helical" evidence="5">
    <location>
        <begin position="52"/>
        <end position="73"/>
    </location>
</feature>
<keyword evidence="4 5" id="KW-0472">Membrane</keyword>
<reference evidence="7 8" key="1">
    <citation type="submission" date="2009-01" db="EMBL/GenBank/DDBJ databases">
        <authorList>
            <person name="Qin X."/>
            <person name="Bachman B."/>
            <person name="Battles P."/>
            <person name="Bell A."/>
            <person name="Bess C."/>
            <person name="Bickham C."/>
            <person name="Chaboub L."/>
            <person name="Chen D."/>
            <person name="Coyle M."/>
            <person name="Deiros D.R."/>
            <person name="Dinh H."/>
            <person name="Forbes L."/>
            <person name="Fowler G."/>
            <person name="Francisco L."/>
            <person name="Fu Q."/>
            <person name="Gubbala S."/>
            <person name="Hale W."/>
            <person name="Han Y."/>
            <person name="Hemphill L."/>
            <person name="Highlander S.K."/>
            <person name="Hirani K."/>
            <person name="Hogues M."/>
            <person name="Jackson L."/>
            <person name="Jakkamsetti A."/>
            <person name="Javaid M."/>
            <person name="Jiang H."/>
            <person name="Korchina V."/>
            <person name="Kovar C."/>
            <person name="Lara F."/>
            <person name="Lee S."/>
            <person name="Mata R."/>
            <person name="Mathew T."/>
            <person name="Moen C."/>
            <person name="Morales K."/>
            <person name="Munidasa M."/>
            <person name="Nazareth L."/>
            <person name="Ngo R."/>
            <person name="Nguyen L."/>
            <person name="Okwuonu G."/>
            <person name="Ongeri F."/>
            <person name="Patil S."/>
            <person name="Petrosino J."/>
            <person name="Pham C."/>
            <person name="Pham P."/>
            <person name="Pu L.-L."/>
            <person name="Puazo M."/>
            <person name="Raj R."/>
            <person name="Reid J."/>
            <person name="Rouhana J."/>
            <person name="Saada N."/>
            <person name="Shang Y."/>
            <person name="Simmons D."/>
            <person name="Thornton R."/>
            <person name="Warren J."/>
            <person name="Weissenberger G."/>
            <person name="Zhang J."/>
            <person name="Zhang L."/>
            <person name="Zhou C."/>
            <person name="Zhu D."/>
            <person name="Muzny D."/>
            <person name="Worley K."/>
            <person name="Gibbs R."/>
        </authorList>
    </citation>
    <scope>NUCLEOTIDE SEQUENCE [LARGE SCALE GENOMIC DNA]</scope>
    <source>
        <strain evidence="7 8">ATCC 35098</strain>
    </source>
</reference>
<dbReference type="RefSeq" id="WP_004837364.1">
    <property type="nucleotide sequence ID" value="NZ_GG666299.1"/>
</dbReference>
<dbReference type="GO" id="GO:0005524">
    <property type="term" value="F:ATP binding"/>
    <property type="evidence" value="ECO:0007669"/>
    <property type="project" value="InterPro"/>
</dbReference>
<evidence type="ECO:0000256" key="3">
    <source>
        <dbReference type="ARBA" id="ARBA00022989"/>
    </source>
</evidence>
<dbReference type="InterPro" id="IPR011527">
    <property type="entry name" value="ABC1_TM_dom"/>
</dbReference>
<evidence type="ECO:0000259" key="6">
    <source>
        <dbReference type="PROSITE" id="PS50929"/>
    </source>
</evidence>
<sequence length="407" mass="46660">MLDKYKKLMSYIGPFKKTRLFILFICSLDILLASLTPFLIGELINIINNGEAVALIIKQGLITILVALCSGILNTYQNYKWHLFSVEYLNYFRTILLKAGLNKDTSFYKNKNEDYATRILQDSLNIAEDISIGLPMLILNVLRLAIVIFFMVRMNAKLSLIPLTVIPIYIVVFHFINKDIRKRSKEEREGYSLISKTVNEYLSGIFEIKINNKEEFFLDKFKAKIKEYTNILKRMRLLRAISYGFSTIITGALPVITLVVGGIMVYKGNLEIGFLFSFYAYLDFLYEPMNNLIDWYTNINVSLGMADRILDFLEYEIRSEEGIKVNSIEKIQVKDLDFSYGDKEVLKNISFDLNKGDILAIVGESGSGDSDIMMTDTINPLKSKFKGFHKTFKQDDLGLSLSSFLLN</sequence>
<dbReference type="PANTHER" id="PTHR43394">
    <property type="entry name" value="ATP-DEPENDENT PERMEASE MDL1, MITOCHONDRIAL"/>
    <property type="match status" value="1"/>
</dbReference>
<feature type="domain" description="ABC transmembrane type-1" evidence="6">
    <location>
        <begin position="20"/>
        <end position="299"/>
    </location>
</feature>
<accession>C2CEZ7</accession>
<evidence type="ECO:0000313" key="7">
    <source>
        <dbReference type="EMBL" id="EEI83895.1"/>
    </source>
</evidence>
<dbReference type="AlphaFoldDB" id="C2CEZ7"/>
<evidence type="ECO:0000256" key="5">
    <source>
        <dbReference type="SAM" id="Phobius"/>
    </source>
</evidence>
<protein>
    <submittedName>
        <fullName evidence="7">ABC transporter transmembrane region</fullName>
    </submittedName>
</protein>
<feature type="transmembrane region" description="Helical" evidence="5">
    <location>
        <begin position="132"/>
        <end position="152"/>
    </location>
</feature>
<dbReference type="InterPro" id="IPR036640">
    <property type="entry name" value="ABC1_TM_sf"/>
</dbReference>
<dbReference type="InterPro" id="IPR027417">
    <property type="entry name" value="P-loop_NTPase"/>
</dbReference>
<name>C2CEZ7_9FIRM</name>
<gene>
    <name evidence="7" type="ORF">HMPREF0077_0057</name>
</gene>
<feature type="transmembrane region" description="Helical" evidence="5">
    <location>
        <begin position="240"/>
        <end position="264"/>
    </location>
</feature>
<evidence type="ECO:0000256" key="4">
    <source>
        <dbReference type="ARBA" id="ARBA00023136"/>
    </source>
</evidence>
<comment type="caution">
    <text evidence="7">The sequence shown here is derived from an EMBL/GenBank/DDBJ whole genome shotgun (WGS) entry which is preliminary data.</text>
</comment>
<feature type="transmembrane region" description="Helical" evidence="5">
    <location>
        <begin position="20"/>
        <end position="40"/>
    </location>
</feature>